<gene>
    <name evidence="2" type="ORF">IPN91_15305</name>
</gene>
<dbReference type="Proteomes" id="UP000709959">
    <property type="component" value="Unassembled WGS sequence"/>
</dbReference>
<dbReference type="AlphaFoldDB" id="A0A936K7I2"/>
<dbReference type="EMBL" id="JADKCH010000033">
    <property type="protein sequence ID" value="MBK8573949.1"/>
    <property type="molecule type" value="Genomic_DNA"/>
</dbReference>
<feature type="transmembrane region" description="Helical" evidence="1">
    <location>
        <begin position="56"/>
        <end position="77"/>
    </location>
</feature>
<keyword evidence="1" id="KW-0472">Membrane</keyword>
<protein>
    <submittedName>
        <fullName evidence="2">TerC family protein</fullName>
    </submittedName>
</protein>
<keyword evidence="1" id="KW-0812">Transmembrane</keyword>
<accession>A0A936K7I2</accession>
<feature type="transmembrane region" description="Helical" evidence="1">
    <location>
        <begin position="188"/>
        <end position="207"/>
    </location>
</feature>
<comment type="caution">
    <text evidence="2">The sequence shown here is derived from an EMBL/GenBank/DDBJ whole genome shotgun (WGS) entry which is preliminary data.</text>
</comment>
<feature type="transmembrane region" description="Helical" evidence="1">
    <location>
        <begin position="12"/>
        <end position="35"/>
    </location>
</feature>
<name>A0A936K7I2_9BACT</name>
<dbReference type="PANTHER" id="PTHR30060">
    <property type="entry name" value="INNER MEMBRANE PROTEIN"/>
    <property type="match status" value="1"/>
</dbReference>
<proteinExistence type="predicted"/>
<evidence type="ECO:0000256" key="1">
    <source>
        <dbReference type="SAM" id="Phobius"/>
    </source>
</evidence>
<evidence type="ECO:0000313" key="2">
    <source>
        <dbReference type="EMBL" id="MBK8573949.1"/>
    </source>
</evidence>
<keyword evidence="1" id="KW-1133">Transmembrane helix</keyword>
<feature type="transmembrane region" description="Helical" evidence="1">
    <location>
        <begin position="126"/>
        <end position="149"/>
    </location>
</feature>
<dbReference type="GO" id="GO:0005886">
    <property type="term" value="C:plasma membrane"/>
    <property type="evidence" value="ECO:0007669"/>
    <property type="project" value="TreeGrafter"/>
</dbReference>
<evidence type="ECO:0000313" key="3">
    <source>
        <dbReference type="Proteomes" id="UP000709959"/>
    </source>
</evidence>
<feature type="transmembrane region" description="Helical" evidence="1">
    <location>
        <begin position="213"/>
        <end position="230"/>
    </location>
</feature>
<dbReference type="Pfam" id="PF03741">
    <property type="entry name" value="TerC"/>
    <property type="match status" value="1"/>
</dbReference>
<feature type="transmembrane region" description="Helical" evidence="1">
    <location>
        <begin position="155"/>
        <end position="176"/>
    </location>
</feature>
<dbReference type="PANTHER" id="PTHR30060:SF0">
    <property type="entry name" value="COILED-COIL PROTEIN (DUF2040)-RELATED"/>
    <property type="match status" value="1"/>
</dbReference>
<reference evidence="2 3" key="1">
    <citation type="submission" date="2020-10" db="EMBL/GenBank/DDBJ databases">
        <title>Connecting structure to function with the recovery of over 1000 high-quality activated sludge metagenome-assembled genomes encoding full-length rRNA genes using long-read sequencing.</title>
        <authorList>
            <person name="Singleton C.M."/>
            <person name="Petriglieri F."/>
            <person name="Kristensen J.M."/>
            <person name="Kirkegaard R.H."/>
            <person name="Michaelsen T.Y."/>
            <person name="Andersen M.H."/>
            <person name="Karst S.M."/>
            <person name="Dueholm M.S."/>
            <person name="Nielsen P.H."/>
            <person name="Albertsen M."/>
        </authorList>
    </citation>
    <scope>NUCLEOTIDE SEQUENCE [LARGE SCALE GENOMIC DNA]</scope>
    <source>
        <strain evidence="2">OdNE_18-Q3-R46-58_MAXAC.008</strain>
    </source>
</reference>
<sequence>MLELLSQPATYISLLTLTAMEVVLGIDNIVFISILTGKLPLAQQPLARRLGLTLALILRLGLLLAISWVMGLTTPLFSVLGKAFSGRDLILLLGGLFLVGKATHEIHDKMEVAHESEERTVRSSHFGLILGQILLLDIVFSLDSVITAVGMVQSIPIMVTAMVISVGVMLIFAGHIGDFVNKHPTMKILALSFLILIGVMLVAEGMGQHIGKGYIYFAMAFSLAVEVLNLRMRKKAAPLVLHHRFEDEPGPGSPKA</sequence>
<organism evidence="2 3">
    <name type="scientific">Candidatus Geothrix odensensis</name>
    <dbReference type="NCBI Taxonomy" id="2954440"/>
    <lineage>
        <taxon>Bacteria</taxon>
        <taxon>Pseudomonadati</taxon>
        <taxon>Acidobacteriota</taxon>
        <taxon>Holophagae</taxon>
        <taxon>Holophagales</taxon>
        <taxon>Holophagaceae</taxon>
        <taxon>Geothrix</taxon>
    </lineage>
</organism>
<feature type="transmembrane region" description="Helical" evidence="1">
    <location>
        <begin position="89"/>
        <end position="106"/>
    </location>
</feature>
<dbReference type="InterPro" id="IPR005496">
    <property type="entry name" value="Integral_membrane_TerC"/>
</dbReference>